<proteinExistence type="predicted"/>
<dbReference type="AlphaFoldDB" id="A0A7I9WUQ8"/>
<accession>A0A7I9WUQ8</accession>
<organism evidence="1 2">
    <name type="scientific">Mycolicibacterium murale</name>
    <dbReference type="NCBI Taxonomy" id="182220"/>
    <lineage>
        <taxon>Bacteria</taxon>
        <taxon>Bacillati</taxon>
        <taxon>Actinomycetota</taxon>
        <taxon>Actinomycetes</taxon>
        <taxon>Mycobacteriales</taxon>
        <taxon>Mycobacteriaceae</taxon>
        <taxon>Mycolicibacterium</taxon>
    </lineage>
</organism>
<sequence>MRTWIEAVGSITDEATSNPYESRVGKGGKKRMWPDDDGLPVFAAAVWAGLPNPIVLRDLW</sequence>
<comment type="caution">
    <text evidence="1">The sequence shown here is derived from an EMBL/GenBank/DDBJ whole genome shotgun (WGS) entry which is preliminary data.</text>
</comment>
<dbReference type="Proteomes" id="UP000465241">
    <property type="component" value="Unassembled WGS sequence"/>
</dbReference>
<evidence type="ECO:0000313" key="1">
    <source>
        <dbReference type="EMBL" id="GFG61435.1"/>
    </source>
</evidence>
<keyword evidence="2" id="KW-1185">Reference proteome</keyword>
<protein>
    <recommendedName>
        <fullName evidence="3">Transposase</fullName>
    </recommendedName>
</protein>
<evidence type="ECO:0000313" key="2">
    <source>
        <dbReference type="Proteomes" id="UP000465241"/>
    </source>
</evidence>
<gene>
    <name evidence="1" type="ORF">MMUR_55710</name>
</gene>
<reference evidence="1 2" key="1">
    <citation type="journal article" date="2019" name="Emerg. Microbes Infect.">
        <title>Comprehensive subspecies identification of 175 nontuberculous mycobacteria species based on 7547 genomic profiles.</title>
        <authorList>
            <person name="Matsumoto Y."/>
            <person name="Kinjo T."/>
            <person name="Motooka D."/>
            <person name="Nabeya D."/>
            <person name="Jung N."/>
            <person name="Uechi K."/>
            <person name="Horii T."/>
            <person name="Iida T."/>
            <person name="Fujita J."/>
            <person name="Nakamura S."/>
        </authorList>
    </citation>
    <scope>NUCLEOTIDE SEQUENCE [LARGE SCALE GENOMIC DNA]</scope>
    <source>
        <strain evidence="1 2">JCM 13392</strain>
    </source>
</reference>
<evidence type="ECO:0008006" key="3">
    <source>
        <dbReference type="Google" id="ProtNLM"/>
    </source>
</evidence>
<name>A0A7I9WUQ8_9MYCO</name>
<dbReference type="EMBL" id="BLKT01000003">
    <property type="protein sequence ID" value="GFG61435.1"/>
    <property type="molecule type" value="Genomic_DNA"/>
</dbReference>